<dbReference type="Pfam" id="PF00651">
    <property type="entry name" value="BTB"/>
    <property type="match status" value="1"/>
</dbReference>
<dbReference type="SUPFAM" id="SSF54695">
    <property type="entry name" value="POZ domain"/>
    <property type="match status" value="1"/>
</dbReference>
<organism evidence="3 4">
    <name type="scientific">Seminavis robusta</name>
    <dbReference type="NCBI Taxonomy" id="568900"/>
    <lineage>
        <taxon>Eukaryota</taxon>
        <taxon>Sar</taxon>
        <taxon>Stramenopiles</taxon>
        <taxon>Ochrophyta</taxon>
        <taxon>Bacillariophyta</taxon>
        <taxon>Bacillariophyceae</taxon>
        <taxon>Bacillariophycidae</taxon>
        <taxon>Naviculales</taxon>
        <taxon>Naviculaceae</taxon>
        <taxon>Seminavis</taxon>
    </lineage>
</organism>
<dbReference type="InterPro" id="IPR000210">
    <property type="entry name" value="BTB/POZ_dom"/>
</dbReference>
<dbReference type="EMBL" id="CAICTM010001524">
    <property type="protein sequence ID" value="CAB9524345.1"/>
    <property type="molecule type" value="Genomic_DNA"/>
</dbReference>
<gene>
    <name evidence="3" type="ORF">SEMRO_1526_G279770.1</name>
</gene>
<proteinExistence type="predicted"/>
<sequence length="318" mass="35397">MAAVVEHLYTADSSEEEEEEEEFPIEPSNEAVLESLLYDRESHNLVLVGCDGGKVTAHRHVLAARCPGFSRSLESNPDGFTTQKIEEYPASVLQVVVDYVYTGKLKEQEPTEDNGPLKWGNQRIQLLNSSHFFGLKRMRDEVMVQLTPKTALLMPEVASSGSRTNGTASKIKELSYLQLQNLPDETMAEAMPKGVLNALSTPVLTEIMENECLEATRRFEILSVWQGARRDAGDPDLKETCRDLAKSIPLHKIPPTILATKVKNSGFIPRDWVFKALEKQALNAETACGFPFFSSPKKKKRIKLDTGTCERSMPGLDA</sequence>
<feature type="domain" description="BTB" evidence="2">
    <location>
        <begin position="43"/>
        <end position="109"/>
    </location>
</feature>
<dbReference type="OrthoDB" id="8117402at2759"/>
<comment type="caution">
    <text evidence="3">The sequence shown here is derived from an EMBL/GenBank/DDBJ whole genome shotgun (WGS) entry which is preliminary data.</text>
</comment>
<dbReference type="CDD" id="cd18186">
    <property type="entry name" value="BTB_POZ_ZBTB_KLHL-like"/>
    <property type="match status" value="1"/>
</dbReference>
<dbReference type="Gene3D" id="3.30.710.10">
    <property type="entry name" value="Potassium Channel Kv1.1, Chain A"/>
    <property type="match status" value="1"/>
</dbReference>
<feature type="compositionally biased region" description="Acidic residues" evidence="1">
    <location>
        <begin position="13"/>
        <end position="22"/>
    </location>
</feature>
<feature type="region of interest" description="Disordered" evidence="1">
    <location>
        <begin position="1"/>
        <end position="22"/>
    </location>
</feature>
<evidence type="ECO:0000313" key="4">
    <source>
        <dbReference type="Proteomes" id="UP001153069"/>
    </source>
</evidence>
<protein>
    <recommendedName>
        <fullName evidence="2">BTB domain-containing protein</fullName>
    </recommendedName>
</protein>
<name>A0A9N8ETB9_9STRA</name>
<evidence type="ECO:0000256" key="1">
    <source>
        <dbReference type="SAM" id="MobiDB-lite"/>
    </source>
</evidence>
<evidence type="ECO:0000259" key="2">
    <source>
        <dbReference type="PROSITE" id="PS50097"/>
    </source>
</evidence>
<keyword evidence="4" id="KW-1185">Reference proteome</keyword>
<dbReference type="PROSITE" id="PS50097">
    <property type="entry name" value="BTB"/>
    <property type="match status" value="1"/>
</dbReference>
<dbReference type="AlphaFoldDB" id="A0A9N8ETB9"/>
<accession>A0A9N8ETB9</accession>
<evidence type="ECO:0000313" key="3">
    <source>
        <dbReference type="EMBL" id="CAB9524345.1"/>
    </source>
</evidence>
<dbReference type="InterPro" id="IPR011333">
    <property type="entry name" value="SKP1/BTB/POZ_sf"/>
</dbReference>
<dbReference type="Proteomes" id="UP001153069">
    <property type="component" value="Unassembled WGS sequence"/>
</dbReference>
<reference evidence="3" key="1">
    <citation type="submission" date="2020-06" db="EMBL/GenBank/DDBJ databases">
        <authorList>
            <consortium name="Plant Systems Biology data submission"/>
        </authorList>
    </citation>
    <scope>NUCLEOTIDE SEQUENCE</scope>
    <source>
        <strain evidence="3">D6</strain>
    </source>
</reference>